<name>A0ABM9GDK1_9BACL</name>
<evidence type="ECO:0000313" key="2">
    <source>
        <dbReference type="EMBL" id="CAH8248065.1"/>
    </source>
</evidence>
<reference evidence="4" key="1">
    <citation type="submission" date="2022-06" db="EMBL/GenBank/DDBJ databases">
        <authorList>
            <person name="Dietemann V."/>
            <person name="Ory F."/>
            <person name="Dainat B."/>
            <person name="Oberhansli S."/>
        </authorList>
    </citation>
    <scope>NUCLEOTIDE SEQUENCE</scope>
    <source>
        <strain evidence="4">Ena-SAMPLE-TAB-26-04-2022-14:26:32:270-5432</strain>
    </source>
</reference>
<proteinExistence type="predicted"/>
<dbReference type="RefSeq" id="WP_261945070.1">
    <property type="nucleotide sequence ID" value="NZ_AP031286.1"/>
</dbReference>
<sequence length="209" mass="23676">MNSELVPLVDEALRLEQDMKRSKKRLDELKATLTSAGIFVMDNKNLSHYQIPGSKGRFNLTYKEKFEIDNYERLVEVLGDVVAAKVSRKYEVKFETEARFKEALIALYKGEYCFDTSIDDVLSGLGLDSNKVKAVKKKLKGDYLKDKQLLGSVGITGELEEELDAIRLAKHGELVERFFGHLTPEEIDTIRNSVYVEDSISVGLEAFSE</sequence>
<dbReference type="EMBL" id="CALYLO010000019">
    <property type="protein sequence ID" value="CAH8249823.1"/>
    <property type="molecule type" value="Genomic_DNA"/>
</dbReference>
<dbReference type="EMBL" id="CALYLO010000005">
    <property type="protein sequence ID" value="CAH8246343.1"/>
    <property type="molecule type" value="Genomic_DNA"/>
</dbReference>
<gene>
    <name evidence="1" type="ORF">WJ0W_003578</name>
    <name evidence="2" type="ORF">WJ0W_005320</name>
    <name evidence="3" type="ORF">WJ0W_006881</name>
    <name evidence="4" type="ORF">WJ0W_007007</name>
</gene>
<dbReference type="Proteomes" id="UP001154322">
    <property type="component" value="Unassembled WGS sequence"/>
</dbReference>
<evidence type="ECO:0000313" key="3">
    <source>
        <dbReference type="EMBL" id="CAH8249697.1"/>
    </source>
</evidence>
<dbReference type="EMBL" id="CALYLO010000018">
    <property type="protein sequence ID" value="CAH8249697.1"/>
    <property type="molecule type" value="Genomic_DNA"/>
</dbReference>
<accession>A0ABM9GDK1</accession>
<evidence type="ECO:0000313" key="1">
    <source>
        <dbReference type="EMBL" id="CAH8246343.1"/>
    </source>
</evidence>
<evidence type="ECO:0000313" key="5">
    <source>
        <dbReference type="Proteomes" id="UP001154322"/>
    </source>
</evidence>
<evidence type="ECO:0000313" key="4">
    <source>
        <dbReference type="EMBL" id="CAH8249823.1"/>
    </source>
</evidence>
<organism evidence="4 5">
    <name type="scientific">Paenibacillus melissococcoides</name>
    <dbReference type="NCBI Taxonomy" id="2912268"/>
    <lineage>
        <taxon>Bacteria</taxon>
        <taxon>Bacillati</taxon>
        <taxon>Bacillota</taxon>
        <taxon>Bacilli</taxon>
        <taxon>Bacillales</taxon>
        <taxon>Paenibacillaceae</taxon>
        <taxon>Paenibacillus</taxon>
    </lineage>
</organism>
<protein>
    <submittedName>
        <fullName evidence="4">ABC transporter permease</fullName>
    </submittedName>
</protein>
<keyword evidence="5" id="KW-1185">Reference proteome</keyword>
<comment type="caution">
    <text evidence="4">The sequence shown here is derived from an EMBL/GenBank/DDBJ whole genome shotgun (WGS) entry which is preliminary data.</text>
</comment>
<dbReference type="EMBL" id="CALYLO010000009">
    <property type="protein sequence ID" value="CAH8248065.1"/>
    <property type="molecule type" value="Genomic_DNA"/>
</dbReference>